<feature type="domain" description="N-acetyltransferase" evidence="1">
    <location>
        <begin position="33"/>
        <end position="169"/>
    </location>
</feature>
<gene>
    <name evidence="2" type="ORF">KP79_PYT22336</name>
</gene>
<keyword evidence="3" id="KW-1185">Reference proteome</keyword>
<dbReference type="OrthoDB" id="6084361at2759"/>
<dbReference type="InterPro" id="IPR041496">
    <property type="entry name" value="YitH/HolE_GNAT"/>
</dbReference>
<dbReference type="Gene3D" id="3.40.630.90">
    <property type="match status" value="1"/>
</dbReference>
<dbReference type="SUPFAM" id="SSF55729">
    <property type="entry name" value="Acyl-CoA N-acyltransferases (Nat)"/>
    <property type="match status" value="1"/>
</dbReference>
<comment type="caution">
    <text evidence="2">The sequence shown here is derived from an EMBL/GenBank/DDBJ whole genome shotgun (WGS) entry which is preliminary data.</text>
</comment>
<proteinExistence type="predicted"/>
<dbReference type="EMBL" id="NEDP02004672">
    <property type="protein sequence ID" value="OWF44795.1"/>
    <property type="molecule type" value="Genomic_DNA"/>
</dbReference>
<dbReference type="STRING" id="6573.A0A210Q7W3"/>
<evidence type="ECO:0000259" key="1">
    <source>
        <dbReference type="PROSITE" id="PS51186"/>
    </source>
</evidence>
<dbReference type="PANTHER" id="PTHR47237">
    <property type="entry name" value="SLL0310 PROTEIN"/>
    <property type="match status" value="1"/>
</dbReference>
<reference evidence="2 3" key="1">
    <citation type="journal article" date="2017" name="Nat. Ecol. Evol.">
        <title>Scallop genome provides insights into evolution of bilaterian karyotype and development.</title>
        <authorList>
            <person name="Wang S."/>
            <person name="Zhang J."/>
            <person name="Jiao W."/>
            <person name="Li J."/>
            <person name="Xun X."/>
            <person name="Sun Y."/>
            <person name="Guo X."/>
            <person name="Huan P."/>
            <person name="Dong B."/>
            <person name="Zhang L."/>
            <person name="Hu X."/>
            <person name="Sun X."/>
            <person name="Wang J."/>
            <person name="Zhao C."/>
            <person name="Wang Y."/>
            <person name="Wang D."/>
            <person name="Huang X."/>
            <person name="Wang R."/>
            <person name="Lv J."/>
            <person name="Li Y."/>
            <person name="Zhang Z."/>
            <person name="Liu B."/>
            <person name="Lu W."/>
            <person name="Hui Y."/>
            <person name="Liang J."/>
            <person name="Zhou Z."/>
            <person name="Hou R."/>
            <person name="Li X."/>
            <person name="Liu Y."/>
            <person name="Li H."/>
            <person name="Ning X."/>
            <person name="Lin Y."/>
            <person name="Zhao L."/>
            <person name="Xing Q."/>
            <person name="Dou J."/>
            <person name="Li Y."/>
            <person name="Mao J."/>
            <person name="Guo H."/>
            <person name="Dou H."/>
            <person name="Li T."/>
            <person name="Mu C."/>
            <person name="Jiang W."/>
            <person name="Fu Q."/>
            <person name="Fu X."/>
            <person name="Miao Y."/>
            <person name="Liu J."/>
            <person name="Yu Q."/>
            <person name="Li R."/>
            <person name="Liao H."/>
            <person name="Li X."/>
            <person name="Kong Y."/>
            <person name="Jiang Z."/>
            <person name="Chourrout D."/>
            <person name="Li R."/>
            <person name="Bao Z."/>
        </authorList>
    </citation>
    <scope>NUCLEOTIDE SEQUENCE [LARGE SCALE GENOMIC DNA]</scope>
    <source>
        <strain evidence="2 3">PY_sf001</strain>
    </source>
</reference>
<dbReference type="PROSITE" id="PS51186">
    <property type="entry name" value="GNAT"/>
    <property type="match status" value="1"/>
</dbReference>
<organism evidence="2 3">
    <name type="scientific">Mizuhopecten yessoensis</name>
    <name type="common">Japanese scallop</name>
    <name type="synonym">Patinopecten yessoensis</name>
    <dbReference type="NCBI Taxonomy" id="6573"/>
    <lineage>
        <taxon>Eukaryota</taxon>
        <taxon>Metazoa</taxon>
        <taxon>Spiralia</taxon>
        <taxon>Lophotrochozoa</taxon>
        <taxon>Mollusca</taxon>
        <taxon>Bivalvia</taxon>
        <taxon>Autobranchia</taxon>
        <taxon>Pteriomorphia</taxon>
        <taxon>Pectinida</taxon>
        <taxon>Pectinoidea</taxon>
        <taxon>Pectinidae</taxon>
        <taxon>Mizuhopecten</taxon>
    </lineage>
</organism>
<dbReference type="Pfam" id="PF18014">
    <property type="entry name" value="Acetyltransf_18"/>
    <property type="match status" value="1"/>
</dbReference>
<dbReference type="InterPro" id="IPR016181">
    <property type="entry name" value="Acyl_CoA_acyltransferase"/>
</dbReference>
<evidence type="ECO:0000313" key="2">
    <source>
        <dbReference type="EMBL" id="OWF44795.1"/>
    </source>
</evidence>
<dbReference type="Gene3D" id="3.40.630.30">
    <property type="match status" value="1"/>
</dbReference>
<dbReference type="Pfam" id="PF00583">
    <property type="entry name" value="Acetyltransf_1"/>
    <property type="match status" value="1"/>
</dbReference>
<dbReference type="PANTHER" id="PTHR47237:SF1">
    <property type="entry name" value="SLL0310 PROTEIN"/>
    <property type="match status" value="1"/>
</dbReference>
<dbReference type="GO" id="GO:0016747">
    <property type="term" value="F:acyltransferase activity, transferring groups other than amino-acyl groups"/>
    <property type="evidence" value="ECO:0007669"/>
    <property type="project" value="InterPro"/>
</dbReference>
<protein>
    <recommendedName>
        <fullName evidence="1">N-acetyltransferase domain-containing protein</fullName>
    </recommendedName>
</protein>
<dbReference type="AlphaFoldDB" id="A0A210Q7W3"/>
<dbReference type="InterPro" id="IPR052729">
    <property type="entry name" value="Acyl/Acetyltrans_Enzymes"/>
</dbReference>
<dbReference type="Proteomes" id="UP000242188">
    <property type="component" value="Unassembled WGS sequence"/>
</dbReference>
<evidence type="ECO:0000313" key="3">
    <source>
        <dbReference type="Proteomes" id="UP000242188"/>
    </source>
</evidence>
<accession>A0A210Q7W3</accession>
<sequence>MLSTLFRRFPRSTLASANRNLTQCYSETRPMTYSIRQMEHKDLPAINNIMDSEKWVMEKAYTECAFKTDPSGFFVAEKDDGEIIGSHGYMSHADNVATMGLWMVKKEYRKSNVGMDLYGKIHQEVGTKNLGTFVWPYYQEKIKEEHGVQPNKAYMTWYNYGHIDQRTCKNKGGEDFTILPLGQVSLPDLLEYDTEIHKVAREKYMRNWIYHVKSKTYVALRSGKVCGYGVLRSQDSYNQIAPLYADDKSVAKGLFRNLAGEVPKGEKVGFSCPFENSSATEFAAINKMMKPGIPLVMIYKNDPVNVDTDKVFAVSSNSFGTC</sequence>
<name>A0A210Q7W3_MIZYE</name>
<dbReference type="InterPro" id="IPR000182">
    <property type="entry name" value="GNAT_dom"/>
</dbReference>